<organism evidence="2 3">
    <name type="scientific">Datura stramonium</name>
    <name type="common">Jimsonweed</name>
    <name type="synonym">Common thornapple</name>
    <dbReference type="NCBI Taxonomy" id="4076"/>
    <lineage>
        <taxon>Eukaryota</taxon>
        <taxon>Viridiplantae</taxon>
        <taxon>Streptophyta</taxon>
        <taxon>Embryophyta</taxon>
        <taxon>Tracheophyta</taxon>
        <taxon>Spermatophyta</taxon>
        <taxon>Magnoliopsida</taxon>
        <taxon>eudicotyledons</taxon>
        <taxon>Gunneridae</taxon>
        <taxon>Pentapetalae</taxon>
        <taxon>asterids</taxon>
        <taxon>lamiids</taxon>
        <taxon>Solanales</taxon>
        <taxon>Solanaceae</taxon>
        <taxon>Solanoideae</taxon>
        <taxon>Datureae</taxon>
        <taxon>Datura</taxon>
    </lineage>
</organism>
<gene>
    <name evidence="2" type="ORF">HAX54_033405</name>
</gene>
<dbReference type="EMBL" id="JACEIK010004272">
    <property type="protein sequence ID" value="MCD9644881.1"/>
    <property type="molecule type" value="Genomic_DNA"/>
</dbReference>
<reference evidence="2 3" key="1">
    <citation type="journal article" date="2021" name="BMC Genomics">
        <title>Datura genome reveals duplications of psychoactive alkaloid biosynthetic genes and high mutation rate following tissue culture.</title>
        <authorList>
            <person name="Rajewski A."/>
            <person name="Carter-House D."/>
            <person name="Stajich J."/>
            <person name="Litt A."/>
        </authorList>
    </citation>
    <scope>NUCLEOTIDE SEQUENCE [LARGE SCALE GENOMIC DNA]</scope>
    <source>
        <strain evidence="2">AR-01</strain>
    </source>
</reference>
<comment type="caution">
    <text evidence="2">The sequence shown here is derived from an EMBL/GenBank/DDBJ whole genome shotgun (WGS) entry which is preliminary data.</text>
</comment>
<evidence type="ECO:0000313" key="3">
    <source>
        <dbReference type="Proteomes" id="UP000823775"/>
    </source>
</evidence>
<name>A0ABS8VEV4_DATST</name>
<dbReference type="Proteomes" id="UP000823775">
    <property type="component" value="Unassembled WGS sequence"/>
</dbReference>
<accession>A0ABS8VEV4</accession>
<proteinExistence type="predicted"/>
<keyword evidence="3" id="KW-1185">Reference proteome</keyword>
<evidence type="ECO:0000256" key="1">
    <source>
        <dbReference type="SAM" id="MobiDB-lite"/>
    </source>
</evidence>
<protein>
    <submittedName>
        <fullName evidence="2">Uncharacterized protein</fullName>
    </submittedName>
</protein>
<sequence length="112" mass="11819">MLGFDAPLDTLRVKSAPGRGRKERKADSEDKSDGSGSDGAGSSMSTQPFQQMEADLAAMQELLGVKKIYCTLLLGLRVTPLSLGNVSEYSFLSGGEDEKASDLGDNNNEASS</sequence>
<evidence type="ECO:0000313" key="2">
    <source>
        <dbReference type="EMBL" id="MCD9644881.1"/>
    </source>
</evidence>
<feature type="region of interest" description="Disordered" evidence="1">
    <location>
        <begin position="1"/>
        <end position="49"/>
    </location>
</feature>
<feature type="region of interest" description="Disordered" evidence="1">
    <location>
        <begin position="93"/>
        <end position="112"/>
    </location>
</feature>
<feature type="compositionally biased region" description="Basic and acidic residues" evidence="1">
    <location>
        <begin position="24"/>
        <end position="33"/>
    </location>
</feature>